<evidence type="ECO:0000313" key="6">
    <source>
        <dbReference type="Proteomes" id="UP000070539"/>
    </source>
</evidence>
<dbReference type="InterPro" id="IPR002104">
    <property type="entry name" value="Integrase_catalytic"/>
</dbReference>
<organism evidence="5 6">
    <name type="scientific">Anaerotignum neopropionicum</name>
    <dbReference type="NCBI Taxonomy" id="36847"/>
    <lineage>
        <taxon>Bacteria</taxon>
        <taxon>Bacillati</taxon>
        <taxon>Bacillota</taxon>
        <taxon>Clostridia</taxon>
        <taxon>Lachnospirales</taxon>
        <taxon>Anaerotignaceae</taxon>
        <taxon>Anaerotignum</taxon>
    </lineage>
</organism>
<evidence type="ECO:0000256" key="2">
    <source>
        <dbReference type="ARBA" id="ARBA00023125"/>
    </source>
</evidence>
<dbReference type="PATRIC" id="fig|36847.3.peg.1554"/>
<keyword evidence="2" id="KW-0238">DNA-binding</keyword>
<dbReference type="InterPro" id="IPR050090">
    <property type="entry name" value="Tyrosine_recombinase_XerCD"/>
</dbReference>
<dbReference type="Gene3D" id="1.10.150.130">
    <property type="match status" value="1"/>
</dbReference>
<dbReference type="SUPFAM" id="SSF56349">
    <property type="entry name" value="DNA breaking-rejoining enzymes"/>
    <property type="match status" value="1"/>
</dbReference>
<dbReference type="CDD" id="cd01189">
    <property type="entry name" value="INT_ICEBs1_C_like"/>
    <property type="match status" value="1"/>
</dbReference>
<name>A0A136WFN0_9FIRM</name>
<dbReference type="STRING" id="36847.CLNEO_13370"/>
<dbReference type="InterPro" id="IPR013762">
    <property type="entry name" value="Integrase-like_cat_sf"/>
</dbReference>
<comment type="caution">
    <text evidence="5">The sequence shown here is derived from an EMBL/GenBank/DDBJ whole genome shotgun (WGS) entry which is preliminary data.</text>
</comment>
<dbReference type="InterPro" id="IPR010998">
    <property type="entry name" value="Integrase_recombinase_N"/>
</dbReference>
<proteinExistence type="inferred from homology"/>
<dbReference type="PANTHER" id="PTHR30349:SF64">
    <property type="entry name" value="PROPHAGE INTEGRASE INTD-RELATED"/>
    <property type="match status" value="1"/>
</dbReference>
<dbReference type="GO" id="GO:0003677">
    <property type="term" value="F:DNA binding"/>
    <property type="evidence" value="ECO:0007669"/>
    <property type="project" value="UniProtKB-KW"/>
</dbReference>
<dbReference type="PANTHER" id="PTHR30349">
    <property type="entry name" value="PHAGE INTEGRASE-RELATED"/>
    <property type="match status" value="1"/>
</dbReference>
<comment type="similarity">
    <text evidence="1">Belongs to the 'phage' integrase family.</text>
</comment>
<dbReference type="EMBL" id="LRVM01000003">
    <property type="protein sequence ID" value="KXL53366.1"/>
    <property type="molecule type" value="Genomic_DNA"/>
</dbReference>
<dbReference type="GO" id="GO:0015074">
    <property type="term" value="P:DNA integration"/>
    <property type="evidence" value="ECO:0007669"/>
    <property type="project" value="InterPro"/>
</dbReference>
<keyword evidence="3" id="KW-0233">DNA recombination</keyword>
<evidence type="ECO:0000259" key="4">
    <source>
        <dbReference type="PROSITE" id="PS51898"/>
    </source>
</evidence>
<dbReference type="InterPro" id="IPR011010">
    <property type="entry name" value="DNA_brk_join_enz"/>
</dbReference>
<dbReference type="AlphaFoldDB" id="A0A136WFN0"/>
<dbReference type="Pfam" id="PF00589">
    <property type="entry name" value="Phage_integrase"/>
    <property type="match status" value="1"/>
</dbReference>
<accession>A0A136WFN0</accession>
<evidence type="ECO:0000256" key="1">
    <source>
        <dbReference type="ARBA" id="ARBA00008857"/>
    </source>
</evidence>
<evidence type="ECO:0000313" key="5">
    <source>
        <dbReference type="EMBL" id="KXL53366.1"/>
    </source>
</evidence>
<dbReference type="Gene3D" id="1.10.443.10">
    <property type="entry name" value="Intergrase catalytic core"/>
    <property type="match status" value="1"/>
</dbReference>
<protein>
    <submittedName>
        <fullName evidence="5">Putative prophage phiRv2 integrase</fullName>
    </submittedName>
</protein>
<reference evidence="5 6" key="1">
    <citation type="submission" date="2016-01" db="EMBL/GenBank/DDBJ databases">
        <title>Genome sequence of Clostridium neopropionicum X4, DSM-3847.</title>
        <authorList>
            <person name="Poehlein A."/>
            <person name="Beck M.H."/>
            <person name="Bengelsdorf F.R."/>
            <person name="Daniel R."/>
            <person name="Duerre P."/>
        </authorList>
    </citation>
    <scope>NUCLEOTIDE SEQUENCE [LARGE SCALE GENOMIC DNA]</scope>
    <source>
        <strain evidence="5 6">DSM-3847</strain>
    </source>
</reference>
<dbReference type="Proteomes" id="UP000070539">
    <property type="component" value="Unassembled WGS sequence"/>
</dbReference>
<dbReference type="RefSeq" id="WP_066086337.1">
    <property type="nucleotide sequence ID" value="NZ_LRVM01000003.1"/>
</dbReference>
<feature type="domain" description="Tyr recombinase" evidence="4">
    <location>
        <begin position="66"/>
        <end position="249"/>
    </location>
</feature>
<dbReference type="PROSITE" id="PS51898">
    <property type="entry name" value="TYR_RECOMBINASE"/>
    <property type="match status" value="1"/>
</dbReference>
<dbReference type="GO" id="GO:0006310">
    <property type="term" value="P:DNA recombination"/>
    <property type="evidence" value="ECO:0007669"/>
    <property type="project" value="UniProtKB-KW"/>
</dbReference>
<keyword evidence="6" id="KW-1185">Reference proteome</keyword>
<sequence>MPINQITPNTLRQFNNKLLETNEYSNLYLKKVNGQISCIFNFAVRYYNLSSNPCKIYERIQGKPKADIQFWTLDEYKKFIESVKDPEYKLAFEILFWTGMRSEELLALTVGDIDLIKKEISISKNYAKLHKEELILTPKTKKSKRIVEIPIALCETIEEYLSHIYDCGKSTRLITASRPTLRVVLNKYAETAGVKQIRIHDLRHSHASLLIEMGFQPLVVADRLGHENIKTTLEVYSHLYPNKQTTVCEKLDALMK</sequence>
<gene>
    <name evidence="5" type="ORF">CLNEO_13370</name>
</gene>
<evidence type="ECO:0000256" key="3">
    <source>
        <dbReference type="ARBA" id="ARBA00023172"/>
    </source>
</evidence>